<proteinExistence type="inferred from homology"/>
<dbReference type="InterPro" id="IPR036976">
    <property type="entry name" value="RimM_N_sf"/>
</dbReference>
<comment type="function">
    <text evidence="5">An accessory protein needed during the final step in the assembly of 30S ribosomal subunit, possibly for assembly of the head region. Essential for efficient processing of 16S rRNA. May be needed both before and after RbfA during the maturation of 16S rRNA. It has affinity for free ribosomal 30S subunits but not for 70S ribosomes.</text>
</comment>
<dbReference type="GO" id="GO:0042274">
    <property type="term" value="P:ribosomal small subunit biogenesis"/>
    <property type="evidence" value="ECO:0007669"/>
    <property type="project" value="UniProtKB-UniRule"/>
</dbReference>
<keyword evidence="3 5" id="KW-0698">rRNA processing</keyword>
<dbReference type="HAMAP" id="MF_00014">
    <property type="entry name" value="Ribosome_mat_RimM"/>
    <property type="match status" value="1"/>
</dbReference>
<dbReference type="EMBL" id="CP047418">
    <property type="protein sequence ID" value="QLL77829.1"/>
    <property type="molecule type" value="Genomic_DNA"/>
</dbReference>
<evidence type="ECO:0000259" key="6">
    <source>
        <dbReference type="Pfam" id="PF01782"/>
    </source>
</evidence>
<dbReference type="Pfam" id="PF24986">
    <property type="entry name" value="PRC_RimM"/>
    <property type="match status" value="1"/>
</dbReference>
<dbReference type="Pfam" id="PF01782">
    <property type="entry name" value="RimM"/>
    <property type="match status" value="1"/>
</dbReference>
<dbReference type="NCBIfam" id="TIGR02273">
    <property type="entry name" value="16S_RimM"/>
    <property type="match status" value="1"/>
</dbReference>
<feature type="domain" description="RimM N-terminal" evidence="6">
    <location>
        <begin position="6"/>
        <end position="89"/>
    </location>
</feature>
<dbReference type="AlphaFoldDB" id="A0A7H9EKA9"/>
<comment type="subunit">
    <text evidence="5">Binds ribosomal protein uS19.</text>
</comment>
<protein>
    <recommendedName>
        <fullName evidence="5">Ribosome maturation factor RimM</fullName>
    </recommendedName>
</protein>
<dbReference type="PANTHER" id="PTHR33692">
    <property type="entry name" value="RIBOSOME MATURATION FACTOR RIMM"/>
    <property type="match status" value="1"/>
</dbReference>
<dbReference type="PANTHER" id="PTHR33692:SF1">
    <property type="entry name" value="RIBOSOME MATURATION FACTOR RIMM"/>
    <property type="match status" value="1"/>
</dbReference>
<evidence type="ECO:0000256" key="3">
    <source>
        <dbReference type="ARBA" id="ARBA00022552"/>
    </source>
</evidence>
<dbReference type="InterPro" id="IPR011033">
    <property type="entry name" value="PRC_barrel-like_sf"/>
</dbReference>
<dbReference type="InterPro" id="IPR009000">
    <property type="entry name" value="Transl_B-barrel_sf"/>
</dbReference>
<dbReference type="InterPro" id="IPR056792">
    <property type="entry name" value="PRC_RimM"/>
</dbReference>
<dbReference type="InterPro" id="IPR002676">
    <property type="entry name" value="RimM_N"/>
</dbReference>
<evidence type="ECO:0000256" key="5">
    <source>
        <dbReference type="HAMAP-Rule" id="MF_00014"/>
    </source>
</evidence>
<dbReference type="GO" id="GO:0005737">
    <property type="term" value="C:cytoplasm"/>
    <property type="evidence" value="ECO:0007669"/>
    <property type="project" value="UniProtKB-SubCell"/>
</dbReference>
<feature type="domain" description="Ribosome maturation factor RimM PRC barrel" evidence="7">
    <location>
        <begin position="102"/>
        <end position="170"/>
    </location>
</feature>
<comment type="subcellular location">
    <subcellularLocation>
        <location evidence="5">Cytoplasm</location>
    </subcellularLocation>
</comment>
<evidence type="ECO:0000313" key="8">
    <source>
        <dbReference type="EMBL" id="QLL77829.1"/>
    </source>
</evidence>
<comment type="domain">
    <text evidence="5">The PRC barrel domain binds ribosomal protein uS19.</text>
</comment>
<organism evidence="8 9">
    <name type="scientific">Ligilactobacillus saerimneri</name>
    <dbReference type="NCBI Taxonomy" id="228229"/>
    <lineage>
        <taxon>Bacteria</taxon>
        <taxon>Bacillati</taxon>
        <taxon>Bacillota</taxon>
        <taxon>Bacilli</taxon>
        <taxon>Lactobacillales</taxon>
        <taxon>Lactobacillaceae</taxon>
        <taxon>Ligilactobacillus</taxon>
    </lineage>
</organism>
<dbReference type="SUPFAM" id="SSF50346">
    <property type="entry name" value="PRC-barrel domain"/>
    <property type="match status" value="1"/>
</dbReference>
<dbReference type="Gene3D" id="2.30.30.240">
    <property type="entry name" value="PRC-barrel domain"/>
    <property type="match status" value="1"/>
</dbReference>
<keyword evidence="1 5" id="KW-0963">Cytoplasm</keyword>
<evidence type="ECO:0000256" key="1">
    <source>
        <dbReference type="ARBA" id="ARBA00022490"/>
    </source>
</evidence>
<dbReference type="SUPFAM" id="SSF50447">
    <property type="entry name" value="Translation proteins"/>
    <property type="match status" value="1"/>
</dbReference>
<reference evidence="8 9" key="1">
    <citation type="submission" date="2020-01" db="EMBL/GenBank/DDBJ databases">
        <title>Complete and circular genome sequences of six lactobacillus isolates from horses.</title>
        <authorList>
            <person name="Hassan H.M."/>
        </authorList>
    </citation>
    <scope>NUCLEOTIDE SEQUENCE [LARGE SCALE GENOMIC DNA]</scope>
    <source>
        <strain evidence="8 9">1A</strain>
    </source>
</reference>
<gene>
    <name evidence="5 8" type="primary">rimM</name>
    <name evidence="8" type="ORF">GTO87_03945</name>
</gene>
<dbReference type="Proteomes" id="UP000510886">
    <property type="component" value="Chromosome"/>
</dbReference>
<dbReference type="Gene3D" id="2.40.30.60">
    <property type="entry name" value="RimM"/>
    <property type="match status" value="1"/>
</dbReference>
<dbReference type="RefSeq" id="WP_180849585.1">
    <property type="nucleotide sequence ID" value="NZ_CP047418.1"/>
</dbReference>
<evidence type="ECO:0000259" key="7">
    <source>
        <dbReference type="Pfam" id="PF24986"/>
    </source>
</evidence>
<sequence length="172" mass="19203">MEFYNVGTIVNTHGIRGEVRVMATSDFADERFQPGNTVYLFPQGATSPVAVEIARHRRHKNFELLTFVGMENINDVEQFKGAAIKVDSTQHQELEEGTYYYDQIIGLVVETLAGEELGKIKEIIPTNGANDVWVVQRIGQKDLLLPVIDDVVKEVDLAAQKVTVDLLEGLDD</sequence>
<accession>A0A7H9EKA9</accession>
<name>A0A7H9EKA9_9LACO</name>
<dbReference type="GO" id="GO:0006364">
    <property type="term" value="P:rRNA processing"/>
    <property type="evidence" value="ECO:0007669"/>
    <property type="project" value="UniProtKB-UniRule"/>
</dbReference>
<comment type="similarity">
    <text evidence="5">Belongs to the RimM family.</text>
</comment>
<dbReference type="GO" id="GO:0005840">
    <property type="term" value="C:ribosome"/>
    <property type="evidence" value="ECO:0007669"/>
    <property type="project" value="InterPro"/>
</dbReference>
<dbReference type="InterPro" id="IPR011961">
    <property type="entry name" value="RimM"/>
</dbReference>
<evidence type="ECO:0000256" key="2">
    <source>
        <dbReference type="ARBA" id="ARBA00022517"/>
    </source>
</evidence>
<evidence type="ECO:0000256" key="4">
    <source>
        <dbReference type="ARBA" id="ARBA00023186"/>
    </source>
</evidence>
<keyword evidence="2 5" id="KW-0690">Ribosome biogenesis</keyword>
<dbReference type="GO" id="GO:0043022">
    <property type="term" value="F:ribosome binding"/>
    <property type="evidence" value="ECO:0007669"/>
    <property type="project" value="InterPro"/>
</dbReference>
<keyword evidence="4 5" id="KW-0143">Chaperone</keyword>
<dbReference type="KEGG" id="lsw:GTO87_03945"/>
<evidence type="ECO:0000313" key="9">
    <source>
        <dbReference type="Proteomes" id="UP000510886"/>
    </source>
</evidence>